<sequence>MSLLHITRRITGSITECSWKGEGGSSRANRQLSKFVCRAQLFSSTGSSGLPSTWTITRETVSLCHLLAPSDDNEDDDDDLEAELLMELENMETKGGAAPDTSDPKERGREEEKKDAGSGEGSVISVDDELERELLAEIEEEEAAAAADSKKSS</sequence>
<evidence type="ECO:0000313" key="2">
    <source>
        <dbReference type="EMBL" id="VDN11745.1"/>
    </source>
</evidence>
<organism evidence="2 3">
    <name type="scientific">Dibothriocephalus latus</name>
    <name type="common">Fish tapeworm</name>
    <name type="synonym">Diphyllobothrium latum</name>
    <dbReference type="NCBI Taxonomy" id="60516"/>
    <lineage>
        <taxon>Eukaryota</taxon>
        <taxon>Metazoa</taxon>
        <taxon>Spiralia</taxon>
        <taxon>Lophotrochozoa</taxon>
        <taxon>Platyhelminthes</taxon>
        <taxon>Cestoda</taxon>
        <taxon>Eucestoda</taxon>
        <taxon>Diphyllobothriidea</taxon>
        <taxon>Diphyllobothriidae</taxon>
        <taxon>Dibothriocephalus</taxon>
    </lineage>
</organism>
<feature type="region of interest" description="Disordered" evidence="1">
    <location>
        <begin position="88"/>
        <end position="131"/>
    </location>
</feature>
<dbReference type="Proteomes" id="UP000281553">
    <property type="component" value="Unassembled WGS sequence"/>
</dbReference>
<evidence type="ECO:0000256" key="1">
    <source>
        <dbReference type="SAM" id="MobiDB-lite"/>
    </source>
</evidence>
<dbReference type="EMBL" id="UYRU01052166">
    <property type="protein sequence ID" value="VDN11745.1"/>
    <property type="molecule type" value="Genomic_DNA"/>
</dbReference>
<keyword evidence="3" id="KW-1185">Reference proteome</keyword>
<protein>
    <submittedName>
        <fullName evidence="2">Uncharacterized protein</fullName>
    </submittedName>
</protein>
<proteinExistence type="predicted"/>
<accession>A0A3P7L326</accession>
<dbReference type="AlphaFoldDB" id="A0A3P7L326"/>
<feature type="compositionally biased region" description="Basic and acidic residues" evidence="1">
    <location>
        <begin position="102"/>
        <end position="117"/>
    </location>
</feature>
<name>A0A3P7L326_DIBLA</name>
<gene>
    <name evidence="2" type="ORF">DILT_LOCUS7576</name>
</gene>
<evidence type="ECO:0000313" key="3">
    <source>
        <dbReference type="Proteomes" id="UP000281553"/>
    </source>
</evidence>
<reference evidence="2 3" key="1">
    <citation type="submission" date="2018-11" db="EMBL/GenBank/DDBJ databases">
        <authorList>
            <consortium name="Pathogen Informatics"/>
        </authorList>
    </citation>
    <scope>NUCLEOTIDE SEQUENCE [LARGE SCALE GENOMIC DNA]</scope>
</reference>